<dbReference type="SUPFAM" id="SSF53850">
    <property type="entry name" value="Periplasmic binding protein-like II"/>
    <property type="match status" value="1"/>
</dbReference>
<reference evidence="6 7" key="1">
    <citation type="submission" date="2022-10" db="EMBL/GenBank/DDBJ databases">
        <title>Luteolibacter arcticus strain CCTCC AB 2014275, whole genome shotgun sequencing project.</title>
        <authorList>
            <person name="Zhao G."/>
            <person name="Shen L."/>
        </authorList>
    </citation>
    <scope>NUCLEOTIDE SEQUENCE [LARGE SCALE GENOMIC DNA]</scope>
    <source>
        <strain evidence="6 7">CCTCC AB 2014275</strain>
    </source>
</reference>
<evidence type="ECO:0000256" key="2">
    <source>
        <dbReference type="ARBA" id="ARBA00023015"/>
    </source>
</evidence>
<dbReference type="InterPro" id="IPR000847">
    <property type="entry name" value="LysR_HTH_N"/>
</dbReference>
<dbReference type="CDD" id="cd08414">
    <property type="entry name" value="PBP2_LTTR_aromatics_like"/>
    <property type="match status" value="1"/>
</dbReference>
<dbReference type="PRINTS" id="PR00039">
    <property type="entry name" value="HTHLYSR"/>
</dbReference>
<comment type="caution">
    <text evidence="6">The sequence shown here is derived from an EMBL/GenBank/DDBJ whole genome shotgun (WGS) entry which is preliminary data.</text>
</comment>
<keyword evidence="2" id="KW-0805">Transcription regulation</keyword>
<dbReference type="PROSITE" id="PS50931">
    <property type="entry name" value="HTH_LYSR"/>
    <property type="match status" value="1"/>
</dbReference>
<evidence type="ECO:0000313" key="6">
    <source>
        <dbReference type="EMBL" id="MCW1922502.1"/>
    </source>
</evidence>
<dbReference type="InterPro" id="IPR005119">
    <property type="entry name" value="LysR_subst-bd"/>
</dbReference>
<dbReference type="Pfam" id="PF03466">
    <property type="entry name" value="LysR_substrate"/>
    <property type="match status" value="1"/>
</dbReference>
<dbReference type="Gene3D" id="3.40.190.10">
    <property type="entry name" value="Periplasmic binding protein-like II"/>
    <property type="match status" value="2"/>
</dbReference>
<keyword evidence="7" id="KW-1185">Reference proteome</keyword>
<dbReference type="Gene3D" id="1.10.10.10">
    <property type="entry name" value="Winged helix-like DNA-binding domain superfamily/Winged helix DNA-binding domain"/>
    <property type="match status" value="1"/>
</dbReference>
<evidence type="ECO:0000256" key="3">
    <source>
        <dbReference type="ARBA" id="ARBA00023125"/>
    </source>
</evidence>
<dbReference type="InterPro" id="IPR036388">
    <property type="entry name" value="WH-like_DNA-bd_sf"/>
</dbReference>
<proteinExistence type="inferred from homology"/>
<keyword evidence="3" id="KW-0238">DNA-binding</keyword>
<dbReference type="PANTHER" id="PTHR30346:SF0">
    <property type="entry name" value="HCA OPERON TRANSCRIPTIONAL ACTIVATOR HCAR"/>
    <property type="match status" value="1"/>
</dbReference>
<dbReference type="EMBL" id="JAPDDT010000002">
    <property type="protein sequence ID" value="MCW1922502.1"/>
    <property type="molecule type" value="Genomic_DNA"/>
</dbReference>
<evidence type="ECO:0000259" key="5">
    <source>
        <dbReference type="PROSITE" id="PS50931"/>
    </source>
</evidence>
<accession>A0ABT3GFU8</accession>
<protein>
    <submittedName>
        <fullName evidence="6">LysR substrate-binding domain-containing protein</fullName>
    </submittedName>
</protein>
<dbReference type="PANTHER" id="PTHR30346">
    <property type="entry name" value="TRANSCRIPTIONAL DUAL REGULATOR HCAR-RELATED"/>
    <property type="match status" value="1"/>
</dbReference>
<comment type="similarity">
    <text evidence="1">Belongs to the LysR transcriptional regulatory family.</text>
</comment>
<dbReference type="Proteomes" id="UP001320876">
    <property type="component" value="Unassembled WGS sequence"/>
</dbReference>
<evidence type="ECO:0000256" key="1">
    <source>
        <dbReference type="ARBA" id="ARBA00009437"/>
    </source>
</evidence>
<dbReference type="InterPro" id="IPR036390">
    <property type="entry name" value="WH_DNA-bd_sf"/>
</dbReference>
<name>A0ABT3GFU8_9BACT</name>
<gene>
    <name evidence="6" type="ORF">OKA05_08040</name>
</gene>
<sequence length="294" mass="32433">MELRHLRTFQVVAEELNFSRAANRLHVAQSALSRTIADLESEMEVRLLDRNTHGVALTEAGGLFLARVRLILDDTRDAVTEAQRRARGETGTLRIGFIGTLSQSLLPRLLQTYRALYPSVDLVLSELGPTPQRERILSGHLDCGFIGFAVDSSEPGLETVVVAEDALMAAIPSNHPLAKQSAIRLADLKNEAFYLTAQANAPVFNPWLVKLCEEAGFEPRIARETDRAATVLNYVAAGFGVSLFPSRIAALATPGVCFVALKGRLPKYQYKLAWVPRSTNQALLKFVQLVRQQR</sequence>
<dbReference type="Pfam" id="PF00126">
    <property type="entry name" value="HTH_1"/>
    <property type="match status" value="1"/>
</dbReference>
<evidence type="ECO:0000256" key="4">
    <source>
        <dbReference type="ARBA" id="ARBA00023163"/>
    </source>
</evidence>
<feature type="domain" description="HTH lysR-type" evidence="5">
    <location>
        <begin position="1"/>
        <end position="58"/>
    </location>
</feature>
<keyword evidence="4" id="KW-0804">Transcription</keyword>
<organism evidence="6 7">
    <name type="scientific">Luteolibacter arcticus</name>
    <dbReference type="NCBI Taxonomy" id="1581411"/>
    <lineage>
        <taxon>Bacteria</taxon>
        <taxon>Pseudomonadati</taxon>
        <taxon>Verrucomicrobiota</taxon>
        <taxon>Verrucomicrobiia</taxon>
        <taxon>Verrucomicrobiales</taxon>
        <taxon>Verrucomicrobiaceae</taxon>
        <taxon>Luteolibacter</taxon>
    </lineage>
</organism>
<dbReference type="RefSeq" id="WP_264486609.1">
    <property type="nucleotide sequence ID" value="NZ_JAPDDT010000002.1"/>
</dbReference>
<dbReference type="SUPFAM" id="SSF46785">
    <property type="entry name" value="Winged helix' DNA-binding domain"/>
    <property type="match status" value="1"/>
</dbReference>
<evidence type="ECO:0000313" key="7">
    <source>
        <dbReference type="Proteomes" id="UP001320876"/>
    </source>
</evidence>